<keyword evidence="2" id="KW-1185">Reference proteome</keyword>
<dbReference type="Proteomes" id="UP000052015">
    <property type="component" value="Unassembled WGS sequence"/>
</dbReference>
<evidence type="ECO:0000313" key="2">
    <source>
        <dbReference type="Proteomes" id="UP000052015"/>
    </source>
</evidence>
<dbReference type="AlphaFoldDB" id="A0A0R3K329"/>
<sequence length="493" mass="58659">MEITNKLLKQIDEVRYLTAENASRYRAIMRYFYLQYQKMKQWIYKEEIYEELTNHSEFSNYTMEQLKQDLDTLVQWKNLIPIQDTSKVSTLEEYKNKQFRYQISQYSVEIERLTITLENLHVETASLEPSLLEKIKIELQKFKTMINQDEKSADAWWQDLNNYFKRLTQNSTDYINTFNTLRAEEMMKTREFLIYKDKFIDYLRDFIKGLQQNAIAIESILQSIDSTTEKMVLDKIIQYESSIPRFEFDTSSEQIKDNVYGKWQNLKNWFLDYENHESEAAKLFDTTNDIIRKITRYASQISESRNSAANRKEEYKKLAKMFLECKDINEAHKLSSLCFGIFNTKHIKITTPRKTESINSSIYDEEPSIITLKPRIKNYKEKSLKSPIKNNSQRKIIMLEKIMKIREEEQKIINSYIADGKIEFANLPTISPHVRGILLRWLSKGINSNEKISKTETGRKYRILEPQNKNHLCTVNCEDGTFTMPPYVILFED</sequence>
<dbReference type="Pfam" id="PF09660">
    <property type="entry name" value="DUF2397"/>
    <property type="match status" value="1"/>
</dbReference>
<dbReference type="PATRIC" id="fig|908809.3.peg.758"/>
<dbReference type="RefSeq" id="WP_057977260.1">
    <property type="nucleotide sequence ID" value="NZ_LKHP01000003.1"/>
</dbReference>
<proteinExistence type="predicted"/>
<name>A0A0R3K329_CALMK</name>
<evidence type="ECO:0008006" key="3">
    <source>
        <dbReference type="Google" id="ProtNLM"/>
    </source>
</evidence>
<dbReference type="EMBL" id="LKHP01000003">
    <property type="protein sequence ID" value="KRQ87413.1"/>
    <property type="molecule type" value="Genomic_DNA"/>
</dbReference>
<evidence type="ECO:0000313" key="1">
    <source>
        <dbReference type="EMBL" id="KRQ87413.1"/>
    </source>
</evidence>
<organism evidence="1 2">
    <name type="scientific">Caloramator mitchellensis</name>
    <dbReference type="NCBI Taxonomy" id="908809"/>
    <lineage>
        <taxon>Bacteria</taxon>
        <taxon>Bacillati</taxon>
        <taxon>Bacillota</taxon>
        <taxon>Clostridia</taxon>
        <taxon>Eubacteriales</taxon>
        <taxon>Clostridiaceae</taxon>
        <taxon>Caloramator</taxon>
    </lineage>
</organism>
<gene>
    <name evidence="1" type="ORF">ABG79_00751</name>
</gene>
<dbReference type="InterPro" id="IPR013493">
    <property type="entry name" value="CHP02677"/>
</dbReference>
<dbReference type="NCBIfam" id="TIGR02677">
    <property type="entry name" value="TIGR02677 family protein"/>
    <property type="match status" value="1"/>
</dbReference>
<dbReference type="OrthoDB" id="1639410at2"/>
<reference evidence="1 2" key="1">
    <citation type="submission" date="2015-09" db="EMBL/GenBank/DDBJ databases">
        <title>Draft genome sequence of a Caloramator mitchellensis, a moderate thermophile from the Great Artesian Basin of Australia.</title>
        <authorList>
            <person name="Patel B.K."/>
        </authorList>
    </citation>
    <scope>NUCLEOTIDE SEQUENCE [LARGE SCALE GENOMIC DNA]</scope>
    <source>
        <strain evidence="1 2">VF08</strain>
    </source>
</reference>
<protein>
    <recommendedName>
        <fullName evidence="3">TIGR02677 family protein</fullName>
    </recommendedName>
</protein>
<dbReference type="STRING" id="908809.ABG79_00751"/>
<accession>A0A0R3K329</accession>
<comment type="caution">
    <text evidence="1">The sequence shown here is derived from an EMBL/GenBank/DDBJ whole genome shotgun (WGS) entry which is preliminary data.</text>
</comment>